<reference evidence="1" key="1">
    <citation type="submission" date="2019-08" db="EMBL/GenBank/DDBJ databases">
        <authorList>
            <person name="Kucharzyk K."/>
            <person name="Murdoch R.W."/>
            <person name="Higgins S."/>
            <person name="Loffler F."/>
        </authorList>
    </citation>
    <scope>NUCLEOTIDE SEQUENCE</scope>
</reference>
<name>A0A645BLG4_9ZZZZ</name>
<dbReference type="EMBL" id="VSSQ01019767">
    <property type="protein sequence ID" value="MPM64093.1"/>
    <property type="molecule type" value="Genomic_DNA"/>
</dbReference>
<dbReference type="InterPro" id="IPR009057">
    <property type="entry name" value="Homeodomain-like_sf"/>
</dbReference>
<comment type="caution">
    <text evidence="1">The sequence shown here is derived from an EMBL/GenBank/DDBJ whole genome shotgun (WGS) entry which is preliminary data.</text>
</comment>
<accession>A0A645BLG4</accession>
<gene>
    <name evidence="1" type="ORF">SDC9_110979</name>
</gene>
<protein>
    <recommendedName>
        <fullName evidence="2">Transposase</fullName>
    </recommendedName>
</protein>
<proteinExistence type="predicted"/>
<dbReference type="AlphaFoldDB" id="A0A645BLG4"/>
<evidence type="ECO:0000313" key="1">
    <source>
        <dbReference type="EMBL" id="MPM64093.1"/>
    </source>
</evidence>
<dbReference type="PANTHER" id="PTHR33795">
    <property type="entry name" value="INSERTION ELEMENT IS150 PROTEIN INSJ"/>
    <property type="match status" value="1"/>
</dbReference>
<dbReference type="PANTHER" id="PTHR33795:SF1">
    <property type="entry name" value="INSERTION ELEMENT IS150 PROTEIN INSJ"/>
    <property type="match status" value="1"/>
</dbReference>
<dbReference type="SUPFAM" id="SSF46689">
    <property type="entry name" value="Homeodomain-like"/>
    <property type="match status" value="1"/>
</dbReference>
<organism evidence="1">
    <name type="scientific">bioreactor metagenome</name>
    <dbReference type="NCBI Taxonomy" id="1076179"/>
    <lineage>
        <taxon>unclassified sequences</taxon>
        <taxon>metagenomes</taxon>
        <taxon>ecological metagenomes</taxon>
    </lineage>
</organism>
<dbReference type="InterPro" id="IPR052057">
    <property type="entry name" value="IS150/IS1296_orfA-like"/>
</dbReference>
<sequence>MEKSRWSPRHYSAEFKLGVILDMRDHGLGYEETARKYWPDLTRVEAHNHIKSIHLWERVYLEAGEAGLMEERRGRANGPGKGRPRKISLPENVEEDLIAENQRLRMEIAYLKKLSALVLAAERAKRKKR</sequence>
<evidence type="ECO:0008006" key="2">
    <source>
        <dbReference type="Google" id="ProtNLM"/>
    </source>
</evidence>